<reference evidence="3" key="1">
    <citation type="journal article" date="2005" name="Nature">
        <title>The map-based sequence of the rice genome.</title>
        <authorList>
            <consortium name="International rice genome sequencing project (IRGSP)"/>
            <person name="Matsumoto T."/>
            <person name="Wu J."/>
            <person name="Kanamori H."/>
            <person name="Katayose Y."/>
            <person name="Fujisawa M."/>
            <person name="Namiki N."/>
            <person name="Mizuno H."/>
            <person name="Yamamoto K."/>
            <person name="Antonio B.A."/>
            <person name="Baba T."/>
            <person name="Sakata K."/>
            <person name="Nagamura Y."/>
            <person name="Aoki H."/>
            <person name="Arikawa K."/>
            <person name="Arita K."/>
            <person name="Bito T."/>
            <person name="Chiden Y."/>
            <person name="Fujitsuka N."/>
            <person name="Fukunaka R."/>
            <person name="Hamada M."/>
            <person name="Harada C."/>
            <person name="Hayashi A."/>
            <person name="Hijishita S."/>
            <person name="Honda M."/>
            <person name="Hosokawa S."/>
            <person name="Ichikawa Y."/>
            <person name="Idonuma A."/>
            <person name="Iijima M."/>
            <person name="Ikeda M."/>
            <person name="Ikeno M."/>
            <person name="Ito K."/>
            <person name="Ito S."/>
            <person name="Ito T."/>
            <person name="Ito Y."/>
            <person name="Ito Y."/>
            <person name="Iwabuchi A."/>
            <person name="Kamiya K."/>
            <person name="Karasawa W."/>
            <person name="Kurita K."/>
            <person name="Katagiri S."/>
            <person name="Kikuta A."/>
            <person name="Kobayashi H."/>
            <person name="Kobayashi N."/>
            <person name="Machita K."/>
            <person name="Maehara T."/>
            <person name="Masukawa M."/>
            <person name="Mizubayashi T."/>
            <person name="Mukai Y."/>
            <person name="Nagasaki H."/>
            <person name="Nagata Y."/>
            <person name="Naito S."/>
            <person name="Nakashima M."/>
            <person name="Nakama Y."/>
            <person name="Nakamichi Y."/>
            <person name="Nakamura M."/>
            <person name="Meguro A."/>
            <person name="Negishi M."/>
            <person name="Ohta I."/>
            <person name="Ohta T."/>
            <person name="Okamoto M."/>
            <person name="Ono N."/>
            <person name="Saji S."/>
            <person name="Sakaguchi M."/>
            <person name="Sakai K."/>
            <person name="Shibata M."/>
            <person name="Shimokawa T."/>
            <person name="Song J."/>
            <person name="Takazaki Y."/>
            <person name="Terasawa K."/>
            <person name="Tsugane M."/>
            <person name="Tsuji K."/>
            <person name="Ueda S."/>
            <person name="Waki K."/>
            <person name="Yamagata H."/>
            <person name="Yamamoto M."/>
            <person name="Yamamoto S."/>
            <person name="Yamane H."/>
            <person name="Yoshiki S."/>
            <person name="Yoshihara R."/>
            <person name="Yukawa K."/>
            <person name="Zhong H."/>
            <person name="Yano M."/>
            <person name="Yuan Q."/>
            <person name="Ouyang S."/>
            <person name="Liu J."/>
            <person name="Jones K.M."/>
            <person name="Gansberger K."/>
            <person name="Moffat K."/>
            <person name="Hill J."/>
            <person name="Bera J."/>
            <person name="Fadrosh D."/>
            <person name="Jin S."/>
            <person name="Johri S."/>
            <person name="Kim M."/>
            <person name="Overton L."/>
            <person name="Reardon M."/>
            <person name="Tsitrin T."/>
            <person name="Vuong H."/>
            <person name="Weaver B."/>
            <person name="Ciecko A."/>
            <person name="Tallon L."/>
            <person name="Jackson J."/>
            <person name="Pai G."/>
            <person name="Aken S.V."/>
            <person name="Utterback T."/>
            <person name="Reidmuller S."/>
            <person name="Feldblyum T."/>
            <person name="Hsiao J."/>
            <person name="Zismann V."/>
            <person name="Iobst S."/>
            <person name="de Vazeille A.R."/>
            <person name="Buell C.R."/>
            <person name="Ying K."/>
            <person name="Li Y."/>
            <person name="Lu T."/>
            <person name="Huang Y."/>
            <person name="Zhao Q."/>
            <person name="Feng Q."/>
            <person name="Zhang L."/>
            <person name="Zhu J."/>
            <person name="Weng Q."/>
            <person name="Mu J."/>
            <person name="Lu Y."/>
            <person name="Fan D."/>
            <person name="Liu Y."/>
            <person name="Guan J."/>
            <person name="Zhang Y."/>
            <person name="Yu S."/>
            <person name="Liu X."/>
            <person name="Zhang Y."/>
            <person name="Hong G."/>
            <person name="Han B."/>
            <person name="Choisne N."/>
            <person name="Demange N."/>
            <person name="Orjeda G."/>
            <person name="Samain S."/>
            <person name="Cattolico L."/>
            <person name="Pelletier E."/>
            <person name="Couloux A."/>
            <person name="Segurens B."/>
            <person name="Wincker P."/>
            <person name="D'Hont A."/>
            <person name="Scarpelli C."/>
            <person name="Weissenbach J."/>
            <person name="Salanoubat M."/>
            <person name="Quetier F."/>
            <person name="Yu Y."/>
            <person name="Kim H.R."/>
            <person name="Rambo T."/>
            <person name="Currie J."/>
            <person name="Collura K."/>
            <person name="Luo M."/>
            <person name="Yang T."/>
            <person name="Ammiraju J.S.S."/>
            <person name="Engler F."/>
            <person name="Soderlund C."/>
            <person name="Wing R.A."/>
            <person name="Palmer L.E."/>
            <person name="de la Bastide M."/>
            <person name="Spiegel L."/>
            <person name="Nascimento L."/>
            <person name="Zutavern T."/>
            <person name="O'Shaughnessy A."/>
            <person name="Dike S."/>
            <person name="Dedhia N."/>
            <person name="Preston R."/>
            <person name="Balija V."/>
            <person name="McCombie W.R."/>
            <person name="Chow T."/>
            <person name="Chen H."/>
            <person name="Chung M."/>
            <person name="Chen C."/>
            <person name="Shaw J."/>
            <person name="Wu H."/>
            <person name="Hsiao K."/>
            <person name="Chao Y."/>
            <person name="Chu M."/>
            <person name="Cheng C."/>
            <person name="Hour A."/>
            <person name="Lee P."/>
            <person name="Lin S."/>
            <person name="Lin Y."/>
            <person name="Liou J."/>
            <person name="Liu S."/>
            <person name="Hsing Y."/>
            <person name="Raghuvanshi S."/>
            <person name="Mohanty A."/>
            <person name="Bharti A.K."/>
            <person name="Gaur A."/>
            <person name="Gupta V."/>
            <person name="Kumar D."/>
            <person name="Ravi V."/>
            <person name="Vij S."/>
            <person name="Kapur A."/>
            <person name="Khurana P."/>
            <person name="Khurana P."/>
            <person name="Khurana J.P."/>
            <person name="Tyagi A.K."/>
            <person name="Gaikwad K."/>
            <person name="Singh A."/>
            <person name="Dalal V."/>
            <person name="Srivastava S."/>
            <person name="Dixit A."/>
            <person name="Pal A.K."/>
            <person name="Ghazi I.A."/>
            <person name="Yadav M."/>
            <person name="Pandit A."/>
            <person name="Bhargava A."/>
            <person name="Sureshbabu K."/>
            <person name="Batra K."/>
            <person name="Sharma T.R."/>
            <person name="Mohapatra T."/>
            <person name="Singh N.K."/>
            <person name="Messing J."/>
            <person name="Nelson A.B."/>
            <person name="Fuks G."/>
            <person name="Kavchok S."/>
            <person name="Keizer G."/>
            <person name="Linton E."/>
            <person name="Llaca V."/>
            <person name="Song R."/>
            <person name="Tanyolac B."/>
            <person name="Young S."/>
            <person name="Ho-Il K."/>
            <person name="Hahn J.H."/>
            <person name="Sangsakoo G."/>
            <person name="Vanavichit A."/>
            <person name="de Mattos Luiz.A.T."/>
            <person name="Zimmer P.D."/>
            <person name="Malone G."/>
            <person name="Dellagostin O."/>
            <person name="de Oliveira A.C."/>
            <person name="Bevan M."/>
            <person name="Bancroft I."/>
            <person name="Minx P."/>
            <person name="Cordum H."/>
            <person name="Wilson R."/>
            <person name="Cheng Z."/>
            <person name="Jin W."/>
            <person name="Jiang J."/>
            <person name="Leong S.A."/>
            <person name="Iwama H."/>
            <person name="Gojobori T."/>
            <person name="Itoh T."/>
            <person name="Niimura Y."/>
            <person name="Fujii Y."/>
            <person name="Habara T."/>
            <person name="Sakai H."/>
            <person name="Sato Y."/>
            <person name="Wilson G."/>
            <person name="Kumar K."/>
            <person name="McCouch S."/>
            <person name="Juretic N."/>
            <person name="Hoen D."/>
            <person name="Wright S."/>
            <person name="Bruskiewich R."/>
            <person name="Bureau T."/>
            <person name="Miyao A."/>
            <person name="Hirochika H."/>
            <person name="Nishikawa T."/>
            <person name="Kadowaki K."/>
            <person name="Sugiura M."/>
            <person name="Burr B."/>
            <person name="Sasaki T."/>
        </authorList>
    </citation>
    <scope>NUCLEOTIDE SEQUENCE [LARGE SCALE GENOMIC DNA]</scope>
    <source>
        <strain evidence="3">cv. Nipponbare</strain>
    </source>
</reference>
<protein>
    <submittedName>
        <fullName evidence="2">Os10g0400850 protein</fullName>
    </submittedName>
</protein>
<evidence type="ECO:0000313" key="2">
    <source>
        <dbReference type="EMBL" id="BAT10739.1"/>
    </source>
</evidence>
<dbReference type="AlphaFoldDB" id="A0A0P0XUE5"/>
<gene>
    <name evidence="2" type="ordered locus">Os10g0400850</name>
    <name evidence="2" type="ORF">OSNPB_100400850</name>
</gene>
<keyword evidence="3" id="KW-1185">Reference proteome</keyword>
<dbReference type="PaxDb" id="39947-A0A0P0XUE5"/>
<reference evidence="2 3" key="3">
    <citation type="journal article" date="2013" name="Rice">
        <title>Improvement of the Oryza sativa Nipponbare reference genome using next generation sequence and optical map data.</title>
        <authorList>
            <person name="Kawahara Y."/>
            <person name="de la Bastide M."/>
            <person name="Hamilton J.P."/>
            <person name="Kanamori H."/>
            <person name="McCombie W.R."/>
            <person name="Ouyang S."/>
            <person name="Schwartz D.C."/>
            <person name="Tanaka T."/>
            <person name="Wu J."/>
            <person name="Zhou S."/>
            <person name="Childs K.L."/>
            <person name="Davidson R.M."/>
            <person name="Lin H."/>
            <person name="Quesada-Ocampo L."/>
            <person name="Vaillancourt B."/>
            <person name="Sakai H."/>
            <person name="Lee S.S."/>
            <person name="Kim J."/>
            <person name="Numa H."/>
            <person name="Itoh T."/>
            <person name="Buell C.R."/>
            <person name="Matsumoto T."/>
        </authorList>
    </citation>
    <scope>NUCLEOTIDE SEQUENCE [LARGE SCALE GENOMIC DNA]</scope>
    <source>
        <strain evidence="3">cv. Nipponbare</strain>
    </source>
</reference>
<dbReference type="EMBL" id="AP014966">
    <property type="protein sequence ID" value="BAT10739.1"/>
    <property type="molecule type" value="Genomic_DNA"/>
</dbReference>
<evidence type="ECO:0000256" key="1">
    <source>
        <dbReference type="SAM" id="MobiDB-lite"/>
    </source>
</evidence>
<feature type="compositionally biased region" description="Basic and acidic residues" evidence="1">
    <location>
        <begin position="65"/>
        <end position="74"/>
    </location>
</feature>
<sequence>MQPPGSSPSSRLLRPDHHATIPEDAAGDACPPPLPGSSRAGKGDVEALGSAAVGRGARRRRHRQVHDEEERFGESDGLAAASRRAV</sequence>
<proteinExistence type="predicted"/>
<name>A0A0P0XUE5_ORYSJ</name>
<dbReference type="Proteomes" id="UP000059680">
    <property type="component" value="Chromosome 10"/>
</dbReference>
<accession>A0A0P0XUE5</accession>
<feature type="region of interest" description="Disordered" evidence="1">
    <location>
        <begin position="1"/>
        <end position="86"/>
    </location>
</feature>
<reference evidence="2 3" key="2">
    <citation type="journal article" date="2013" name="Plant Cell Physiol.">
        <title>Rice Annotation Project Database (RAP-DB): an integrative and interactive database for rice genomics.</title>
        <authorList>
            <person name="Sakai H."/>
            <person name="Lee S.S."/>
            <person name="Tanaka T."/>
            <person name="Numa H."/>
            <person name="Kim J."/>
            <person name="Kawahara Y."/>
            <person name="Wakimoto H."/>
            <person name="Yang C.C."/>
            <person name="Iwamoto M."/>
            <person name="Abe T."/>
            <person name="Yamada Y."/>
            <person name="Muto A."/>
            <person name="Inokuchi H."/>
            <person name="Ikemura T."/>
            <person name="Matsumoto T."/>
            <person name="Sasaki T."/>
            <person name="Itoh T."/>
        </authorList>
    </citation>
    <scope>NUCLEOTIDE SEQUENCE [LARGE SCALE GENOMIC DNA]</scope>
    <source>
        <strain evidence="3">cv. Nipponbare</strain>
    </source>
</reference>
<dbReference type="InParanoid" id="A0A0P0XUE5"/>
<organism evidence="2 3">
    <name type="scientific">Oryza sativa subsp. japonica</name>
    <name type="common">Rice</name>
    <dbReference type="NCBI Taxonomy" id="39947"/>
    <lineage>
        <taxon>Eukaryota</taxon>
        <taxon>Viridiplantae</taxon>
        <taxon>Streptophyta</taxon>
        <taxon>Embryophyta</taxon>
        <taxon>Tracheophyta</taxon>
        <taxon>Spermatophyta</taxon>
        <taxon>Magnoliopsida</taxon>
        <taxon>Liliopsida</taxon>
        <taxon>Poales</taxon>
        <taxon>Poaceae</taxon>
        <taxon>BOP clade</taxon>
        <taxon>Oryzoideae</taxon>
        <taxon>Oryzeae</taxon>
        <taxon>Oryzinae</taxon>
        <taxon>Oryza</taxon>
        <taxon>Oryza sativa</taxon>
    </lineage>
</organism>
<evidence type="ECO:0000313" key="3">
    <source>
        <dbReference type="Proteomes" id="UP000059680"/>
    </source>
</evidence>